<protein>
    <recommendedName>
        <fullName evidence="2">RRM domain-containing protein</fullName>
    </recommendedName>
</protein>
<accession>A0AAN6YLI5</accession>
<gene>
    <name evidence="3" type="ORF">QBC38DRAFT_492009</name>
</gene>
<sequence>MWGVPPYYNQQAFNPMQPINQFKDPSNTTVFVDGLSGSVTGDELRSFFQSFREITYVKILRSATAPGEDRHYSIIVCNLR</sequence>
<proteinExistence type="predicted"/>
<dbReference type="GO" id="GO:0003723">
    <property type="term" value="F:RNA binding"/>
    <property type="evidence" value="ECO:0007669"/>
    <property type="project" value="UniProtKB-UniRule"/>
</dbReference>
<reference evidence="3" key="2">
    <citation type="submission" date="2023-05" db="EMBL/GenBank/DDBJ databases">
        <authorList>
            <consortium name="Lawrence Berkeley National Laboratory"/>
            <person name="Steindorff A."/>
            <person name="Hensen N."/>
            <person name="Bonometti L."/>
            <person name="Westerberg I."/>
            <person name="Brannstrom I.O."/>
            <person name="Guillou S."/>
            <person name="Cros-Aarteil S."/>
            <person name="Calhoun S."/>
            <person name="Haridas S."/>
            <person name="Kuo A."/>
            <person name="Mondo S."/>
            <person name="Pangilinan J."/>
            <person name="Riley R."/>
            <person name="Labutti K."/>
            <person name="Andreopoulos B."/>
            <person name="Lipzen A."/>
            <person name="Chen C."/>
            <person name="Yanf M."/>
            <person name="Daum C."/>
            <person name="Ng V."/>
            <person name="Clum A."/>
            <person name="Ohm R."/>
            <person name="Martin F."/>
            <person name="Silar P."/>
            <person name="Natvig D."/>
            <person name="Lalanne C."/>
            <person name="Gautier V."/>
            <person name="Ament-Velasquez S.L."/>
            <person name="Kruys A."/>
            <person name="Hutchinson M.I."/>
            <person name="Powell A.J."/>
            <person name="Barry K."/>
            <person name="Miller A.N."/>
            <person name="Grigoriev I.V."/>
            <person name="Debuchy R."/>
            <person name="Gladieux P."/>
            <person name="Thoren M.H."/>
            <person name="Johannesson H."/>
        </authorList>
    </citation>
    <scope>NUCLEOTIDE SEQUENCE</scope>
    <source>
        <strain evidence="3">CBS 990.96</strain>
    </source>
</reference>
<keyword evidence="1" id="KW-0694">RNA-binding</keyword>
<evidence type="ECO:0000313" key="3">
    <source>
        <dbReference type="EMBL" id="KAK4221463.1"/>
    </source>
</evidence>
<evidence type="ECO:0000259" key="2">
    <source>
        <dbReference type="PROSITE" id="PS50102"/>
    </source>
</evidence>
<organism evidence="3 4">
    <name type="scientific">Podospora fimiseda</name>
    <dbReference type="NCBI Taxonomy" id="252190"/>
    <lineage>
        <taxon>Eukaryota</taxon>
        <taxon>Fungi</taxon>
        <taxon>Dikarya</taxon>
        <taxon>Ascomycota</taxon>
        <taxon>Pezizomycotina</taxon>
        <taxon>Sordariomycetes</taxon>
        <taxon>Sordariomycetidae</taxon>
        <taxon>Sordariales</taxon>
        <taxon>Podosporaceae</taxon>
        <taxon>Podospora</taxon>
    </lineage>
</organism>
<dbReference type="InterPro" id="IPR012677">
    <property type="entry name" value="Nucleotide-bd_a/b_plait_sf"/>
</dbReference>
<dbReference type="SUPFAM" id="SSF54928">
    <property type="entry name" value="RNA-binding domain, RBD"/>
    <property type="match status" value="1"/>
</dbReference>
<dbReference type="AlphaFoldDB" id="A0AAN6YLI5"/>
<comment type="caution">
    <text evidence="3">The sequence shown here is derived from an EMBL/GenBank/DDBJ whole genome shotgun (WGS) entry which is preliminary data.</text>
</comment>
<dbReference type="PROSITE" id="PS50102">
    <property type="entry name" value="RRM"/>
    <property type="match status" value="1"/>
</dbReference>
<reference evidence="3" key="1">
    <citation type="journal article" date="2023" name="Mol. Phylogenet. Evol.">
        <title>Genome-scale phylogeny and comparative genomics of the fungal order Sordariales.</title>
        <authorList>
            <person name="Hensen N."/>
            <person name="Bonometti L."/>
            <person name="Westerberg I."/>
            <person name="Brannstrom I.O."/>
            <person name="Guillou S."/>
            <person name="Cros-Aarteil S."/>
            <person name="Calhoun S."/>
            <person name="Haridas S."/>
            <person name="Kuo A."/>
            <person name="Mondo S."/>
            <person name="Pangilinan J."/>
            <person name="Riley R."/>
            <person name="LaButti K."/>
            <person name="Andreopoulos B."/>
            <person name="Lipzen A."/>
            <person name="Chen C."/>
            <person name="Yan M."/>
            <person name="Daum C."/>
            <person name="Ng V."/>
            <person name="Clum A."/>
            <person name="Steindorff A."/>
            <person name="Ohm R.A."/>
            <person name="Martin F."/>
            <person name="Silar P."/>
            <person name="Natvig D.O."/>
            <person name="Lalanne C."/>
            <person name="Gautier V."/>
            <person name="Ament-Velasquez S.L."/>
            <person name="Kruys A."/>
            <person name="Hutchinson M.I."/>
            <person name="Powell A.J."/>
            <person name="Barry K."/>
            <person name="Miller A.N."/>
            <person name="Grigoriev I.V."/>
            <person name="Debuchy R."/>
            <person name="Gladieux P."/>
            <person name="Hiltunen Thoren M."/>
            <person name="Johannesson H."/>
        </authorList>
    </citation>
    <scope>NUCLEOTIDE SEQUENCE</scope>
    <source>
        <strain evidence="3">CBS 990.96</strain>
    </source>
</reference>
<keyword evidence="4" id="KW-1185">Reference proteome</keyword>
<dbReference type="EMBL" id="MU865545">
    <property type="protein sequence ID" value="KAK4221463.1"/>
    <property type="molecule type" value="Genomic_DNA"/>
</dbReference>
<feature type="domain" description="RRM" evidence="2">
    <location>
        <begin position="28"/>
        <end position="75"/>
    </location>
</feature>
<name>A0AAN6YLI5_9PEZI</name>
<evidence type="ECO:0000313" key="4">
    <source>
        <dbReference type="Proteomes" id="UP001301958"/>
    </source>
</evidence>
<dbReference type="InterPro" id="IPR000504">
    <property type="entry name" value="RRM_dom"/>
</dbReference>
<evidence type="ECO:0000256" key="1">
    <source>
        <dbReference type="PROSITE-ProRule" id="PRU00176"/>
    </source>
</evidence>
<dbReference type="Gene3D" id="3.30.70.330">
    <property type="match status" value="1"/>
</dbReference>
<dbReference type="Proteomes" id="UP001301958">
    <property type="component" value="Unassembled WGS sequence"/>
</dbReference>
<dbReference type="InterPro" id="IPR035979">
    <property type="entry name" value="RBD_domain_sf"/>
</dbReference>